<dbReference type="InterPro" id="IPR002763">
    <property type="entry name" value="DUF72"/>
</dbReference>
<protein>
    <submittedName>
        <fullName evidence="1">Uncharacterized protein YecE (DUF72 family)</fullName>
    </submittedName>
</protein>
<dbReference type="PANTHER" id="PTHR30348:SF13">
    <property type="entry name" value="UPF0759 PROTEIN YUNF"/>
    <property type="match status" value="1"/>
</dbReference>
<dbReference type="EMBL" id="JACHHJ010000003">
    <property type="protein sequence ID" value="MBB6450219.1"/>
    <property type="molecule type" value="Genomic_DNA"/>
</dbReference>
<keyword evidence="2" id="KW-1185">Reference proteome</keyword>
<dbReference type="Gene3D" id="3.20.20.410">
    <property type="entry name" value="Protein of unknown function UPF0759"/>
    <property type="match status" value="1"/>
</dbReference>
<proteinExistence type="predicted"/>
<dbReference type="SUPFAM" id="SSF117396">
    <property type="entry name" value="TM1631-like"/>
    <property type="match status" value="1"/>
</dbReference>
<organism evidence="1 2">
    <name type="scientific">Geomicrobium halophilum</name>
    <dbReference type="NCBI Taxonomy" id="549000"/>
    <lineage>
        <taxon>Bacteria</taxon>
        <taxon>Bacillati</taxon>
        <taxon>Bacillota</taxon>
        <taxon>Bacilli</taxon>
        <taxon>Bacillales</taxon>
        <taxon>Geomicrobium</taxon>
    </lineage>
</organism>
<dbReference type="AlphaFoldDB" id="A0A841PN97"/>
<dbReference type="Pfam" id="PF01904">
    <property type="entry name" value="DUF72"/>
    <property type="match status" value="1"/>
</dbReference>
<dbReference type="Proteomes" id="UP000568839">
    <property type="component" value="Unassembled WGS sequence"/>
</dbReference>
<dbReference type="PANTHER" id="PTHR30348">
    <property type="entry name" value="UNCHARACTERIZED PROTEIN YECE"/>
    <property type="match status" value="1"/>
</dbReference>
<reference evidence="1 2" key="1">
    <citation type="submission" date="2020-08" db="EMBL/GenBank/DDBJ databases">
        <title>Genomic Encyclopedia of Type Strains, Phase IV (KMG-IV): sequencing the most valuable type-strain genomes for metagenomic binning, comparative biology and taxonomic classification.</title>
        <authorList>
            <person name="Goeker M."/>
        </authorList>
    </citation>
    <scope>NUCLEOTIDE SEQUENCE [LARGE SCALE GENOMIC DNA]</scope>
    <source>
        <strain evidence="1 2">DSM 21769</strain>
    </source>
</reference>
<gene>
    <name evidence="1" type="ORF">HNR44_002202</name>
</gene>
<evidence type="ECO:0000313" key="1">
    <source>
        <dbReference type="EMBL" id="MBB6450219.1"/>
    </source>
</evidence>
<accession>A0A841PN97</accession>
<evidence type="ECO:0000313" key="2">
    <source>
        <dbReference type="Proteomes" id="UP000568839"/>
    </source>
</evidence>
<dbReference type="RefSeq" id="WP_184404284.1">
    <property type="nucleotide sequence ID" value="NZ_JACHHJ010000003.1"/>
</dbReference>
<name>A0A841PN97_9BACL</name>
<dbReference type="InterPro" id="IPR036520">
    <property type="entry name" value="UPF0759_sf"/>
</dbReference>
<sequence length="287" mass="33419">MIQVGLTGWRDHPDLYPGGVQQNDKLQIYGSFFPTVEIDSAYYAILPHKNYQKWVNETPDRFRFVVKAYKGMTGQSNDNLPFASLDEMFTLYRESIQPLIDSGKLAMVLCQFPPWFDCQKDHIEKLRYFKRKLYDVPVAIEFRHQSWFTSEYRARTIDFLNRLGFIHTVCDEPQAGVGSVPIIPEVTSSKAALIRLHGRNVQGWQKETSGEEWRAVRYLYNYGEDELTEWVQYAEKLQKACEDVYVIFNNNSGRHAAANAQTFMRLADLNYKGLAPQQLSLFNWDGW</sequence>
<comment type="caution">
    <text evidence="1">The sequence shown here is derived from an EMBL/GenBank/DDBJ whole genome shotgun (WGS) entry which is preliminary data.</text>
</comment>